<dbReference type="EMBL" id="LAZR01001168">
    <property type="protein sequence ID" value="KKN49445.1"/>
    <property type="molecule type" value="Genomic_DNA"/>
</dbReference>
<feature type="domain" description="DNA primase/polymerase bifunctional N-terminal" evidence="1">
    <location>
        <begin position="8"/>
        <end position="166"/>
    </location>
</feature>
<dbReference type="CDD" id="cd04859">
    <property type="entry name" value="Prim_Pol"/>
    <property type="match status" value="1"/>
</dbReference>
<dbReference type="SUPFAM" id="SSF56747">
    <property type="entry name" value="Prim-pol domain"/>
    <property type="match status" value="1"/>
</dbReference>
<dbReference type="AlphaFoldDB" id="A0A0F9QYR6"/>
<dbReference type="InterPro" id="IPR015330">
    <property type="entry name" value="DNA_primase/pol_bifunc_N"/>
</dbReference>
<accession>A0A0F9QYR6</accession>
<sequence>MKQLSDAAAWYASVGWPIFPCKPGQKVPATAHGVKDATTDSSQIKQWWTTNPNYNIGFACGGISNLYVVDVDLDNEKGLNGYESLKEFPEIPVTVVQRTPRGGLHAFYTTDNPPANKNNFRQGIDIRGNGYYVILAPSIHPNGKQYDWAPGRAPWEIHASEFPDALRPASKLAPAVPVVIPPDVTHELYDQRIDRASLYLATVDPAVQGGGGHSTLLRAAGFIMHGFLLSDQETFSLLATEYNPRCVPPWDFSVQKDDRDFRRKVSEARKHPPNKSSGWLLYDTAFEPVLQASPALSASIGKLCTGVAESAAASKVRKKPNFFRTRPAQSELDFLTAPMGKLGELCAWMNANSIRKQPFLTLGCNLAFLGALFGRKIKSHRGMRTNIYCMGVADSSAGKAHAQKSIRKLCEFAQISKLIGGDDIASDSAILKRLSRQANTVYLLDEIGHLLSDIKSGNNVYAKKIVPLLIKLYSHAEDKYTAKDLADSELDRELIQPCCCIWGVSEPDRFAAGLSPEELHDGWLSRCLVFRTDTTPDKEEDFTEPKPPMELVEWCRAWFDREIRCPDEDGNLLEWQRVRGWQVDTVGPHQLVVPSTDEATAIFKMLDRSTKNIGIENYDLSRLWKKAEENARRIALIYAASINFDNPVIDAAVADYACRLVVYLLRDFGYATVGQIAGSVLEEKKNRLERYIARSGYGGRIKGQISQGSPWLRMNERAEYLLDLAESGRIIARAVGEKVVYWTAKFAPEELDD</sequence>
<reference evidence="2" key="1">
    <citation type="journal article" date="2015" name="Nature">
        <title>Complex archaea that bridge the gap between prokaryotes and eukaryotes.</title>
        <authorList>
            <person name="Spang A."/>
            <person name="Saw J.H."/>
            <person name="Jorgensen S.L."/>
            <person name="Zaremba-Niedzwiedzka K."/>
            <person name="Martijn J."/>
            <person name="Lind A.E."/>
            <person name="van Eijk R."/>
            <person name="Schleper C."/>
            <person name="Guy L."/>
            <person name="Ettema T.J."/>
        </authorList>
    </citation>
    <scope>NUCLEOTIDE SEQUENCE</scope>
</reference>
<evidence type="ECO:0000259" key="1">
    <source>
        <dbReference type="SMART" id="SM00943"/>
    </source>
</evidence>
<comment type="caution">
    <text evidence="2">The sequence shown here is derived from an EMBL/GenBank/DDBJ whole genome shotgun (WGS) entry which is preliminary data.</text>
</comment>
<gene>
    <name evidence="2" type="ORF">LCGC14_0642820</name>
</gene>
<dbReference type="SMART" id="SM00943">
    <property type="entry name" value="Prim-Pol"/>
    <property type="match status" value="1"/>
</dbReference>
<protein>
    <recommendedName>
        <fullName evidence="1">DNA primase/polymerase bifunctional N-terminal domain-containing protein</fullName>
    </recommendedName>
</protein>
<proteinExistence type="predicted"/>
<evidence type="ECO:0000313" key="2">
    <source>
        <dbReference type="EMBL" id="KKN49445.1"/>
    </source>
</evidence>
<organism evidence="2">
    <name type="scientific">marine sediment metagenome</name>
    <dbReference type="NCBI Taxonomy" id="412755"/>
    <lineage>
        <taxon>unclassified sequences</taxon>
        <taxon>metagenomes</taxon>
        <taxon>ecological metagenomes</taxon>
    </lineage>
</organism>
<name>A0A0F9QYR6_9ZZZZ</name>
<dbReference type="Pfam" id="PF09250">
    <property type="entry name" value="Prim-Pol"/>
    <property type="match status" value="1"/>
</dbReference>